<evidence type="ECO:0000256" key="7">
    <source>
        <dbReference type="ARBA" id="ARBA00023136"/>
    </source>
</evidence>
<dbReference type="NCBIfam" id="TIGR04178">
    <property type="entry name" value="exo_archaeo"/>
    <property type="match status" value="1"/>
</dbReference>
<dbReference type="EMBL" id="BAABCR010000015">
    <property type="protein sequence ID" value="GAA4036667.1"/>
    <property type="molecule type" value="Genomic_DNA"/>
</dbReference>
<comment type="subcellular location">
    <subcellularLocation>
        <location evidence="1">Cell membrane</location>
        <topology evidence="1">Multi-pass membrane protein</topology>
    </subcellularLocation>
</comment>
<keyword evidence="5" id="KW-0378">Hydrolase</keyword>
<evidence type="ECO:0000256" key="1">
    <source>
        <dbReference type="ARBA" id="ARBA00004651"/>
    </source>
</evidence>
<accession>A0ABP7U6A8</accession>
<evidence type="ECO:0000256" key="6">
    <source>
        <dbReference type="ARBA" id="ARBA00022989"/>
    </source>
</evidence>
<evidence type="ECO:0000256" key="4">
    <source>
        <dbReference type="ARBA" id="ARBA00022692"/>
    </source>
</evidence>
<evidence type="ECO:0000256" key="5">
    <source>
        <dbReference type="ARBA" id="ARBA00022801"/>
    </source>
</evidence>
<reference evidence="10" key="1">
    <citation type="journal article" date="2019" name="Int. J. Syst. Evol. Microbiol.">
        <title>The Global Catalogue of Microorganisms (GCM) 10K type strain sequencing project: providing services to taxonomists for standard genome sequencing and annotation.</title>
        <authorList>
            <consortium name="The Broad Institute Genomics Platform"/>
            <consortium name="The Broad Institute Genome Sequencing Center for Infectious Disease"/>
            <person name="Wu L."/>
            <person name="Ma J."/>
        </authorList>
    </citation>
    <scope>NUCLEOTIDE SEQUENCE [LARGE SCALE GENOMIC DNA]</scope>
    <source>
        <strain evidence="10">JCM 17064</strain>
    </source>
</reference>
<protein>
    <submittedName>
        <fullName evidence="9">Exosortase family protein XrtF</fullName>
    </submittedName>
</protein>
<keyword evidence="6 8" id="KW-1133">Transmembrane helix</keyword>
<keyword evidence="10" id="KW-1185">Reference proteome</keyword>
<dbReference type="NCBIfam" id="TIGR04128">
    <property type="entry name" value="exoso_Fjoh_1448"/>
    <property type="match status" value="1"/>
</dbReference>
<feature type="transmembrane region" description="Helical" evidence="8">
    <location>
        <begin position="132"/>
        <end position="153"/>
    </location>
</feature>
<dbReference type="InterPro" id="IPR019127">
    <property type="entry name" value="Exosortase"/>
</dbReference>
<dbReference type="Pfam" id="PF09721">
    <property type="entry name" value="Exosortase_EpsH"/>
    <property type="match status" value="1"/>
</dbReference>
<sequence>MLTYLVLTVLYQSYLNRFDSAANQVDSFTQMVANQTQTLLTLFDNDAQIESHPTEPSLKIIYNGKYVSRIIEGCNALSVMILFVSFVVAFTGRWKQTLLFILFGLLLIHLLNISRIALLSVALCHYPEQEQLLHAVIFPFIIYGVVFLLWVIWVNKFSLHANKNPSK</sequence>
<proteinExistence type="predicted"/>
<feature type="transmembrane region" description="Helical" evidence="8">
    <location>
        <begin position="98"/>
        <end position="120"/>
    </location>
</feature>
<dbReference type="InterPro" id="IPR026323">
    <property type="entry name" value="Exosortase-related_prot_XrtF"/>
</dbReference>
<organism evidence="9 10">
    <name type="scientific">Flavobacterium cheonhonense</name>
    <dbReference type="NCBI Taxonomy" id="706185"/>
    <lineage>
        <taxon>Bacteria</taxon>
        <taxon>Pseudomonadati</taxon>
        <taxon>Bacteroidota</taxon>
        <taxon>Flavobacteriia</taxon>
        <taxon>Flavobacteriales</taxon>
        <taxon>Flavobacteriaceae</taxon>
        <taxon>Flavobacterium</taxon>
    </lineage>
</organism>
<gene>
    <name evidence="9" type="primary">xrtF</name>
    <name evidence="9" type="ORF">GCM10022386_22820</name>
</gene>
<evidence type="ECO:0000313" key="9">
    <source>
        <dbReference type="EMBL" id="GAA4036667.1"/>
    </source>
</evidence>
<feature type="transmembrane region" description="Helical" evidence="8">
    <location>
        <begin position="74"/>
        <end position="92"/>
    </location>
</feature>
<evidence type="ECO:0000313" key="10">
    <source>
        <dbReference type="Proteomes" id="UP001500968"/>
    </source>
</evidence>
<keyword evidence="3" id="KW-0645">Protease</keyword>
<evidence type="ECO:0000256" key="2">
    <source>
        <dbReference type="ARBA" id="ARBA00022475"/>
    </source>
</evidence>
<name>A0ABP7U6A8_9FLAO</name>
<dbReference type="InterPro" id="IPR026392">
    <property type="entry name" value="Exo/Archaeosortase_dom"/>
</dbReference>
<keyword evidence="2" id="KW-1003">Cell membrane</keyword>
<evidence type="ECO:0000256" key="8">
    <source>
        <dbReference type="SAM" id="Phobius"/>
    </source>
</evidence>
<comment type="caution">
    <text evidence="9">The sequence shown here is derived from an EMBL/GenBank/DDBJ whole genome shotgun (WGS) entry which is preliminary data.</text>
</comment>
<keyword evidence="7 8" id="KW-0472">Membrane</keyword>
<keyword evidence="4 8" id="KW-0812">Transmembrane</keyword>
<dbReference type="Proteomes" id="UP001500968">
    <property type="component" value="Unassembled WGS sequence"/>
</dbReference>
<evidence type="ECO:0000256" key="3">
    <source>
        <dbReference type="ARBA" id="ARBA00022670"/>
    </source>
</evidence>